<evidence type="ECO:0000313" key="4">
    <source>
        <dbReference type="EMBL" id="SMF03210.1"/>
    </source>
</evidence>
<keyword evidence="1" id="KW-0378">Hydrolase</keyword>
<evidence type="ECO:0000256" key="1">
    <source>
        <dbReference type="ARBA" id="ARBA00022801"/>
    </source>
</evidence>
<dbReference type="SUPFAM" id="SSF53474">
    <property type="entry name" value="alpha/beta-Hydrolases"/>
    <property type="match status" value="1"/>
</dbReference>
<dbReference type="RefSeq" id="WP_159455177.1">
    <property type="nucleotide sequence ID" value="NZ_FWZT01000003.1"/>
</dbReference>
<dbReference type="Gene3D" id="3.40.50.1820">
    <property type="entry name" value="alpha/beta hydrolase"/>
    <property type="match status" value="1"/>
</dbReference>
<evidence type="ECO:0000256" key="2">
    <source>
        <dbReference type="SAM" id="SignalP"/>
    </source>
</evidence>
<accession>A0A1Y6BC50</accession>
<proteinExistence type="predicted"/>
<dbReference type="Pfam" id="PF00561">
    <property type="entry name" value="Abhydrolase_1"/>
    <property type="match status" value="1"/>
</dbReference>
<feature type="chain" id="PRO_5012509195" evidence="2">
    <location>
        <begin position="24"/>
        <end position="317"/>
    </location>
</feature>
<feature type="domain" description="AB hydrolase-1" evidence="3">
    <location>
        <begin position="62"/>
        <end position="302"/>
    </location>
</feature>
<dbReference type="InterPro" id="IPR000073">
    <property type="entry name" value="AB_hydrolase_1"/>
</dbReference>
<evidence type="ECO:0000313" key="5">
    <source>
        <dbReference type="Proteomes" id="UP000192907"/>
    </source>
</evidence>
<dbReference type="EMBL" id="FWZT01000003">
    <property type="protein sequence ID" value="SMF03210.1"/>
    <property type="molecule type" value="Genomic_DNA"/>
</dbReference>
<keyword evidence="2" id="KW-0732">Signal</keyword>
<organism evidence="4 5">
    <name type="scientific">Pseudobacteriovorax antillogorgiicola</name>
    <dbReference type="NCBI Taxonomy" id="1513793"/>
    <lineage>
        <taxon>Bacteria</taxon>
        <taxon>Pseudomonadati</taxon>
        <taxon>Bdellovibrionota</taxon>
        <taxon>Oligoflexia</taxon>
        <taxon>Oligoflexales</taxon>
        <taxon>Pseudobacteriovoracaceae</taxon>
        <taxon>Pseudobacteriovorax</taxon>
    </lineage>
</organism>
<dbReference type="GO" id="GO:0016787">
    <property type="term" value="F:hydrolase activity"/>
    <property type="evidence" value="ECO:0007669"/>
    <property type="project" value="UniProtKB-KW"/>
</dbReference>
<feature type="signal peptide" evidence="2">
    <location>
        <begin position="1"/>
        <end position="23"/>
    </location>
</feature>
<dbReference type="InterPro" id="IPR000639">
    <property type="entry name" value="Epox_hydrolase-like"/>
</dbReference>
<evidence type="ECO:0000259" key="3">
    <source>
        <dbReference type="Pfam" id="PF00561"/>
    </source>
</evidence>
<dbReference type="STRING" id="1513793.SAMN06296036_103321"/>
<dbReference type="PRINTS" id="PR00111">
    <property type="entry name" value="ABHYDROLASE"/>
</dbReference>
<protein>
    <submittedName>
        <fullName evidence="4">Pimeloyl-ACP methyl ester carboxylesterase</fullName>
    </submittedName>
</protein>
<dbReference type="PANTHER" id="PTHR43329">
    <property type="entry name" value="EPOXIDE HYDROLASE"/>
    <property type="match status" value="1"/>
</dbReference>
<keyword evidence="5" id="KW-1185">Reference proteome</keyword>
<dbReference type="PRINTS" id="PR00412">
    <property type="entry name" value="EPOXHYDRLASE"/>
</dbReference>
<reference evidence="5" key="1">
    <citation type="submission" date="2017-04" db="EMBL/GenBank/DDBJ databases">
        <authorList>
            <person name="Varghese N."/>
            <person name="Submissions S."/>
        </authorList>
    </citation>
    <scope>NUCLEOTIDE SEQUENCE [LARGE SCALE GENOMIC DNA]</scope>
    <source>
        <strain evidence="5">RKEM611</strain>
    </source>
</reference>
<sequence length="317" mass="35252">MAYSTLSFRIFFSSALTLLTLLASCVTDSDSKTAFDEIIEQDTIRVGAYRFNVRMAGPQDGPLVILLHGFPQTSYSYRHQLVTLADAGYRAVAPDMRGYSPEARPKSVEAYRMEHLVSDVIGIADVFKAQRFDLVGHDWGAAVGWTVAATAPDRVKSFTALSIPHLTAFQAAMSDPKCQQDKKSAYIQEFVKPNSEDIYLKNDRAGLRMIYRDMDQNEVEEYLRVLGNKEALGSALNWYRANFGPDAGKGGIGKVKVKTLFVWGAQDPAVGACAAQSSGQYVDEDRYEFKTLPDSGHWLLETDRELISSWILNHIKG</sequence>
<gene>
    <name evidence="4" type="ORF">SAMN06296036_103321</name>
</gene>
<dbReference type="Proteomes" id="UP000192907">
    <property type="component" value="Unassembled WGS sequence"/>
</dbReference>
<name>A0A1Y6BC50_9BACT</name>
<dbReference type="InterPro" id="IPR029058">
    <property type="entry name" value="AB_hydrolase_fold"/>
</dbReference>
<dbReference type="AlphaFoldDB" id="A0A1Y6BC50"/>